<keyword evidence="3" id="KW-1185">Reference proteome</keyword>
<gene>
    <name evidence="2" type="ORF">Ciccas_002930</name>
</gene>
<evidence type="ECO:0000313" key="3">
    <source>
        <dbReference type="Proteomes" id="UP001626550"/>
    </source>
</evidence>
<dbReference type="AlphaFoldDB" id="A0ABD2QFU6"/>
<feature type="region of interest" description="Disordered" evidence="1">
    <location>
        <begin position="1"/>
        <end position="122"/>
    </location>
</feature>
<comment type="caution">
    <text evidence="2">The sequence shown here is derived from an EMBL/GenBank/DDBJ whole genome shotgun (WGS) entry which is preliminary data.</text>
</comment>
<proteinExistence type="predicted"/>
<accession>A0ABD2QFU6</accession>
<evidence type="ECO:0000256" key="1">
    <source>
        <dbReference type="SAM" id="MobiDB-lite"/>
    </source>
</evidence>
<name>A0ABD2QFU6_9PLAT</name>
<evidence type="ECO:0000313" key="2">
    <source>
        <dbReference type="EMBL" id="KAL3318405.1"/>
    </source>
</evidence>
<reference evidence="2 3" key="1">
    <citation type="submission" date="2024-11" db="EMBL/GenBank/DDBJ databases">
        <title>Adaptive evolution of stress response genes in parasites aligns with host niche diversity.</title>
        <authorList>
            <person name="Hahn C."/>
            <person name="Resl P."/>
        </authorList>
    </citation>
    <scope>NUCLEOTIDE SEQUENCE [LARGE SCALE GENOMIC DNA]</scope>
    <source>
        <strain evidence="2">EGGRZ-B1_66</strain>
        <tissue evidence="2">Body</tissue>
    </source>
</reference>
<dbReference type="EMBL" id="JBJKFK010000247">
    <property type="protein sequence ID" value="KAL3318405.1"/>
    <property type="molecule type" value="Genomic_DNA"/>
</dbReference>
<feature type="compositionally biased region" description="Polar residues" evidence="1">
    <location>
        <begin position="102"/>
        <end position="113"/>
    </location>
</feature>
<protein>
    <submittedName>
        <fullName evidence="2">Uncharacterized protein</fullName>
    </submittedName>
</protein>
<sequence>MSHQLTRISNDGLHDMDDDYDVSWQENSESPSTCDPNEVLEEIEVTPKENRLVPATNEHNSKFDKRIVAPKPSAGPVLVHSTTHRSDDSTDLSQSDEDEDQNLNQSATMSVSHRSAIEVSYM</sequence>
<feature type="compositionally biased region" description="Polar residues" evidence="1">
    <location>
        <begin position="24"/>
        <end position="35"/>
    </location>
</feature>
<organism evidence="2 3">
    <name type="scientific">Cichlidogyrus casuarinus</name>
    <dbReference type="NCBI Taxonomy" id="1844966"/>
    <lineage>
        <taxon>Eukaryota</taxon>
        <taxon>Metazoa</taxon>
        <taxon>Spiralia</taxon>
        <taxon>Lophotrochozoa</taxon>
        <taxon>Platyhelminthes</taxon>
        <taxon>Monogenea</taxon>
        <taxon>Monopisthocotylea</taxon>
        <taxon>Dactylogyridea</taxon>
        <taxon>Ancyrocephalidae</taxon>
        <taxon>Cichlidogyrus</taxon>
    </lineage>
</organism>
<dbReference type="Proteomes" id="UP001626550">
    <property type="component" value="Unassembled WGS sequence"/>
</dbReference>